<accession>A0ABU8A4K9</accession>
<sequence length="49" mass="5533">MAMTMKVYEVNRDGGIRVLQPEAEVVPLERPEASDRFPACECPRCKGRP</sequence>
<dbReference type="Proteomes" id="UP001382181">
    <property type="component" value="Unassembled WGS sequence"/>
</dbReference>
<comment type="caution">
    <text evidence="1">The sequence shown here is derived from an EMBL/GenBank/DDBJ whole genome shotgun (WGS) entry which is preliminary data.</text>
</comment>
<protein>
    <submittedName>
        <fullName evidence="1">Uncharacterized protein</fullName>
    </submittedName>
</protein>
<dbReference type="EMBL" id="JARUMK010000001">
    <property type="protein sequence ID" value="MEH0561286.1"/>
    <property type="molecule type" value="Genomic_DNA"/>
</dbReference>
<dbReference type="RefSeq" id="WP_306103784.1">
    <property type="nucleotide sequence ID" value="NZ_JARUMK010000001.1"/>
</dbReference>
<proteinExistence type="predicted"/>
<name>A0ABU8A4K9_9ACTN</name>
<gene>
    <name evidence="1" type="ORF">QBA37_18905</name>
</gene>
<reference evidence="1 2" key="1">
    <citation type="submission" date="2023-04" db="EMBL/GenBank/DDBJ databases">
        <title>Genomic diversity of scab-causing Streptomyces spp. in the province of Quebec, Canada.</title>
        <authorList>
            <person name="Biessy A."/>
            <person name="Cadieux M."/>
            <person name="Ciotola M."/>
            <person name="Filion M."/>
        </authorList>
    </citation>
    <scope>NUCLEOTIDE SEQUENCE [LARGE SCALE GENOMIC DNA]</scope>
    <source>
        <strain evidence="1 2">B21-103</strain>
    </source>
</reference>
<organism evidence="1 2">
    <name type="scientific">Streptomyces silvae</name>
    <dbReference type="NCBI Taxonomy" id="2803812"/>
    <lineage>
        <taxon>Bacteria</taxon>
        <taxon>Bacillati</taxon>
        <taxon>Actinomycetota</taxon>
        <taxon>Actinomycetes</taxon>
        <taxon>Kitasatosporales</taxon>
        <taxon>Streptomycetaceae</taxon>
        <taxon>Streptomyces</taxon>
    </lineage>
</organism>
<keyword evidence="2" id="KW-1185">Reference proteome</keyword>
<evidence type="ECO:0000313" key="1">
    <source>
        <dbReference type="EMBL" id="MEH0561286.1"/>
    </source>
</evidence>
<evidence type="ECO:0000313" key="2">
    <source>
        <dbReference type="Proteomes" id="UP001382181"/>
    </source>
</evidence>